<protein>
    <submittedName>
        <fullName evidence="2">Exported protein 10</fullName>
    </submittedName>
</protein>
<dbReference type="InterPro" id="IPR036425">
    <property type="entry name" value="MoaB/Mog-like_dom_sf"/>
</dbReference>
<evidence type="ECO:0000313" key="2">
    <source>
        <dbReference type="EMBL" id="CDZ77724.1"/>
    </source>
</evidence>
<dbReference type="SUPFAM" id="SSF53218">
    <property type="entry name" value="Molybdenum cofactor biosynthesis proteins"/>
    <property type="match status" value="1"/>
</dbReference>
<dbReference type="RefSeq" id="WP_043874213.1">
    <property type="nucleotide sequence ID" value="NZ_CCVW01000002.1"/>
</dbReference>
<sequence>MTAGLLATGDEIIHGDTLNTNSHQLAKILSSEGISLGLQLVCSDKERELFDCINFLASNHDLIIITGGLGPTSDDRTRFALARCLNLDLIEFPQAIEHIKNRLKLSDDQLNTGNRQQALFPADATILPNPNGTAVGCYYNWQNKVFVLLPGPPRECIPMFNNYVMPLLQKAVHSEKQLIKWRLFGVAESEIGQKIDEALAGVDCKIGYRLETPYVECKVSCKKPLVETVKQILEPIIAPHIIATPEQKASEYLYEAIAKIQIPISIVDEVTGGILQTLIQHPTSYPWVKFYPYEQAELHFHLRGLKEYWSGEGKTGKTQLSIEYKNNRLSGKESHESHELPFRSPLVVHYAAEWLSFRLFHLINQLHQ</sequence>
<dbReference type="EMBL" id="CCSB01000002">
    <property type="protein sequence ID" value="CDZ77724.1"/>
    <property type="molecule type" value="Genomic_DNA"/>
</dbReference>
<dbReference type="eggNOG" id="COG1058">
    <property type="taxonomic scope" value="Bacteria"/>
</dbReference>
<dbReference type="CDD" id="cd00885">
    <property type="entry name" value="cinA"/>
    <property type="match status" value="1"/>
</dbReference>
<dbReference type="Pfam" id="PF00994">
    <property type="entry name" value="MoCF_biosynth"/>
    <property type="match status" value="1"/>
</dbReference>
<evidence type="ECO:0000313" key="3">
    <source>
        <dbReference type="Proteomes" id="UP000044071"/>
    </source>
</evidence>
<dbReference type="SMART" id="SM00852">
    <property type="entry name" value="MoCF_biosynth"/>
    <property type="match status" value="1"/>
</dbReference>
<dbReference type="InterPro" id="IPR050101">
    <property type="entry name" value="CinA"/>
</dbReference>
<evidence type="ECO:0000259" key="1">
    <source>
        <dbReference type="SMART" id="SM00852"/>
    </source>
</evidence>
<dbReference type="STRING" id="1034943.BN59_02014"/>
<organism evidence="2 3">
    <name type="scientific">Legionella massiliensis</name>
    <dbReference type="NCBI Taxonomy" id="1034943"/>
    <lineage>
        <taxon>Bacteria</taxon>
        <taxon>Pseudomonadati</taxon>
        <taxon>Pseudomonadota</taxon>
        <taxon>Gammaproteobacteria</taxon>
        <taxon>Legionellales</taxon>
        <taxon>Legionellaceae</taxon>
        <taxon>Legionella</taxon>
    </lineage>
</organism>
<gene>
    <name evidence="2" type="primary">cinA</name>
    <name evidence="2" type="ORF">BN59_02014</name>
</gene>
<dbReference type="Proteomes" id="UP000044071">
    <property type="component" value="Unassembled WGS sequence"/>
</dbReference>
<dbReference type="OrthoDB" id="9801454at2"/>
<dbReference type="PANTHER" id="PTHR13939">
    <property type="entry name" value="NICOTINAMIDE-NUCLEOTIDE AMIDOHYDROLASE PNCC"/>
    <property type="match status" value="1"/>
</dbReference>
<proteinExistence type="predicted"/>
<dbReference type="AlphaFoldDB" id="A0A078L105"/>
<feature type="domain" description="MoaB/Mog" evidence="1">
    <location>
        <begin position="4"/>
        <end position="170"/>
    </location>
</feature>
<dbReference type="PANTHER" id="PTHR13939:SF0">
    <property type="entry name" value="NMN AMIDOHYDROLASE-LIKE PROTEIN YFAY"/>
    <property type="match status" value="1"/>
</dbReference>
<name>A0A078L105_9GAMM</name>
<dbReference type="Gene3D" id="3.40.980.10">
    <property type="entry name" value="MoaB/Mog-like domain"/>
    <property type="match status" value="1"/>
</dbReference>
<reference evidence="2 3" key="1">
    <citation type="submission" date="2014-06" db="EMBL/GenBank/DDBJ databases">
        <authorList>
            <person name="Urmite Genomes Urmite Genomes"/>
        </authorList>
    </citation>
    <scope>NUCLEOTIDE SEQUENCE [LARGE SCALE GENOMIC DNA]</scope>
</reference>
<dbReference type="InterPro" id="IPR001453">
    <property type="entry name" value="MoaB/Mog_dom"/>
</dbReference>
<keyword evidence="3" id="KW-1185">Reference proteome</keyword>
<accession>A0A078L105</accession>